<dbReference type="InterPro" id="IPR027417">
    <property type="entry name" value="P-loop_NTPase"/>
</dbReference>
<evidence type="ECO:0000256" key="9">
    <source>
        <dbReference type="ARBA" id="ARBA00074363"/>
    </source>
</evidence>
<dbReference type="InterPro" id="IPR001650">
    <property type="entry name" value="Helicase_C-like"/>
</dbReference>
<evidence type="ECO:0000256" key="1">
    <source>
        <dbReference type="ARBA" id="ARBA00012552"/>
    </source>
</evidence>
<dbReference type="CDD" id="cd18787">
    <property type="entry name" value="SF2_C_DEAD"/>
    <property type="match status" value="1"/>
</dbReference>
<evidence type="ECO:0000313" key="17">
    <source>
        <dbReference type="Proteomes" id="UP000005933"/>
    </source>
</evidence>
<dbReference type="Proteomes" id="UP000005933">
    <property type="component" value="Unassembled WGS sequence"/>
</dbReference>
<dbReference type="InterPro" id="IPR044742">
    <property type="entry name" value="DEAD/DEAH_RhlB"/>
</dbReference>
<proteinExistence type="inferred from homology"/>
<feature type="domain" description="Helicase ATP-binding" evidence="13">
    <location>
        <begin position="117"/>
        <end position="295"/>
    </location>
</feature>
<comment type="similarity">
    <text evidence="7 11">Belongs to the DEAD box helicase family.</text>
</comment>
<dbReference type="InterPro" id="IPR014014">
    <property type="entry name" value="RNA_helicase_DEAD_Q_motif"/>
</dbReference>
<evidence type="ECO:0000256" key="10">
    <source>
        <dbReference type="PROSITE-ProRule" id="PRU00552"/>
    </source>
</evidence>
<gene>
    <name evidence="16" type="ORF">RRSL_03498</name>
</gene>
<dbReference type="PROSITE" id="PS51195">
    <property type="entry name" value="Q_MOTIF"/>
    <property type="match status" value="1"/>
</dbReference>
<evidence type="ECO:0000256" key="6">
    <source>
        <dbReference type="ARBA" id="ARBA00022840"/>
    </source>
</evidence>
<evidence type="ECO:0000256" key="7">
    <source>
        <dbReference type="ARBA" id="ARBA00038437"/>
    </source>
</evidence>
<reference evidence="16 17" key="1">
    <citation type="journal article" date="2006" name="Mol. Plant Microbe Interact.">
        <title>Identification of open reading frames unique to a select agent: Ralstonia solanacearum race 3 biovar 2.</title>
        <authorList>
            <person name="Gabriel D.W."/>
            <person name="Allen C."/>
            <person name="Schell M."/>
            <person name="Denny T.P."/>
            <person name="Greenberg J.T."/>
            <person name="Duan Y.P."/>
            <person name="Flores-Cruz Z."/>
            <person name="Huang Q."/>
            <person name="Clifford J.M."/>
            <person name="Presting G."/>
            <person name="Gonzalez E.T."/>
            <person name="Reddy J."/>
            <person name="Elphinstone J."/>
            <person name="Swanson J."/>
            <person name="Yao J."/>
            <person name="Mulholland V."/>
            <person name="Liu L."/>
            <person name="Farmerie W."/>
            <person name="Patnaikuni M."/>
            <person name="Balogh B."/>
            <person name="Norman D."/>
            <person name="Alvarez A."/>
            <person name="Castillo J.A."/>
            <person name="Jones J."/>
            <person name="Saddler G."/>
            <person name="Walunas T."/>
            <person name="Zhukov A."/>
            <person name="Mikhailova N."/>
        </authorList>
    </citation>
    <scope>NUCLEOTIDE SEQUENCE [LARGE SCALE GENOMIC DNA]</scope>
    <source>
        <strain evidence="16 17">UW551</strain>
    </source>
</reference>
<dbReference type="EC" id="3.6.4.13" evidence="1"/>
<dbReference type="SMART" id="SM00490">
    <property type="entry name" value="HELICc"/>
    <property type="match status" value="1"/>
</dbReference>
<dbReference type="GO" id="GO:0005829">
    <property type="term" value="C:cytosol"/>
    <property type="evidence" value="ECO:0007669"/>
    <property type="project" value="TreeGrafter"/>
</dbReference>
<feature type="domain" description="Helicase C-terminal" evidence="14">
    <location>
        <begin position="306"/>
        <end position="470"/>
    </location>
</feature>
<feature type="domain" description="DEAD-box RNA helicase Q" evidence="15">
    <location>
        <begin position="86"/>
        <end position="114"/>
    </location>
</feature>
<comment type="caution">
    <text evidence="16">The sequence shown here is derived from an EMBL/GenBank/DDBJ whole genome shotgun (WGS) entry which is preliminary data.</text>
</comment>
<dbReference type="InterPro" id="IPR011545">
    <property type="entry name" value="DEAD/DEAH_box_helicase_dom"/>
</dbReference>
<evidence type="ECO:0000256" key="4">
    <source>
        <dbReference type="ARBA" id="ARBA00022801"/>
    </source>
</evidence>
<evidence type="ECO:0000256" key="12">
    <source>
        <dbReference type="SAM" id="MobiDB-lite"/>
    </source>
</evidence>
<dbReference type="GO" id="GO:0003676">
    <property type="term" value="F:nucleic acid binding"/>
    <property type="evidence" value="ECO:0007669"/>
    <property type="project" value="InterPro"/>
</dbReference>
<dbReference type="GO" id="GO:0042255">
    <property type="term" value="P:ribosome assembly"/>
    <property type="evidence" value="ECO:0007669"/>
    <property type="project" value="UniProtKB-ARBA"/>
</dbReference>
<evidence type="ECO:0000256" key="3">
    <source>
        <dbReference type="ARBA" id="ARBA00022741"/>
    </source>
</evidence>
<dbReference type="PROSITE" id="PS00039">
    <property type="entry name" value="DEAD_ATP_HELICASE"/>
    <property type="match status" value="1"/>
</dbReference>
<feature type="region of interest" description="Disordered" evidence="12">
    <location>
        <begin position="466"/>
        <end position="566"/>
    </location>
</feature>
<dbReference type="SMART" id="SM00487">
    <property type="entry name" value="DEXDc"/>
    <property type="match status" value="1"/>
</dbReference>
<keyword evidence="5 11" id="KW-0347">Helicase</keyword>
<keyword evidence="3 11" id="KW-0547">Nucleotide-binding</keyword>
<evidence type="ECO:0000259" key="14">
    <source>
        <dbReference type="PROSITE" id="PS51194"/>
    </source>
</evidence>
<dbReference type="AlphaFoldDB" id="A0AB33VGS5"/>
<dbReference type="FunFam" id="3.40.50.300:FF:000108">
    <property type="entry name" value="ATP-dependent RNA helicase RhlE"/>
    <property type="match status" value="1"/>
</dbReference>
<dbReference type="EMBL" id="AAKL01000008">
    <property type="protein sequence ID" value="EAP73960.1"/>
    <property type="molecule type" value="Genomic_DNA"/>
</dbReference>
<dbReference type="Gene3D" id="3.40.50.300">
    <property type="entry name" value="P-loop containing nucleotide triphosphate hydrolases"/>
    <property type="match status" value="2"/>
</dbReference>
<dbReference type="GO" id="GO:0009266">
    <property type="term" value="P:response to temperature stimulus"/>
    <property type="evidence" value="ECO:0007669"/>
    <property type="project" value="UniProtKB-ARBA"/>
</dbReference>
<dbReference type="Pfam" id="PF00270">
    <property type="entry name" value="DEAD"/>
    <property type="match status" value="1"/>
</dbReference>
<protein>
    <recommendedName>
        <fullName evidence="9">DEAD-box ATP-dependent RNA helicase RhpA</fullName>
        <ecNumber evidence="1">3.6.4.13</ecNumber>
    </recommendedName>
</protein>
<organism evidence="16 17">
    <name type="scientific">Ralstonia solanacearum (strain UW551)</name>
    <dbReference type="NCBI Taxonomy" id="342110"/>
    <lineage>
        <taxon>Bacteria</taxon>
        <taxon>Pseudomonadati</taxon>
        <taxon>Pseudomonadota</taxon>
        <taxon>Betaproteobacteria</taxon>
        <taxon>Burkholderiales</taxon>
        <taxon>Burkholderiaceae</taxon>
        <taxon>Ralstonia</taxon>
        <taxon>Ralstonia solanacearum species complex</taxon>
    </lineage>
</organism>
<evidence type="ECO:0000256" key="5">
    <source>
        <dbReference type="ARBA" id="ARBA00022806"/>
    </source>
</evidence>
<dbReference type="CDD" id="cd00268">
    <property type="entry name" value="DEADc"/>
    <property type="match status" value="1"/>
</dbReference>
<evidence type="ECO:0000256" key="2">
    <source>
        <dbReference type="ARBA" id="ARBA00022490"/>
    </source>
</evidence>
<comment type="catalytic activity">
    <reaction evidence="8">
        <text>ATP + H2O = ADP + phosphate + H(+)</text>
        <dbReference type="Rhea" id="RHEA:13065"/>
        <dbReference type="ChEBI" id="CHEBI:15377"/>
        <dbReference type="ChEBI" id="CHEBI:15378"/>
        <dbReference type="ChEBI" id="CHEBI:30616"/>
        <dbReference type="ChEBI" id="CHEBI:43474"/>
        <dbReference type="ChEBI" id="CHEBI:456216"/>
        <dbReference type="EC" id="3.6.4.13"/>
    </reaction>
</comment>
<dbReference type="GO" id="GO:0005524">
    <property type="term" value="F:ATP binding"/>
    <property type="evidence" value="ECO:0007669"/>
    <property type="project" value="UniProtKB-KW"/>
</dbReference>
<dbReference type="InterPro" id="IPR014001">
    <property type="entry name" value="Helicase_ATP-bd"/>
</dbReference>
<dbReference type="SUPFAM" id="SSF52540">
    <property type="entry name" value="P-loop containing nucleoside triphosphate hydrolases"/>
    <property type="match status" value="1"/>
</dbReference>
<dbReference type="GO" id="GO:0003724">
    <property type="term" value="F:RNA helicase activity"/>
    <property type="evidence" value="ECO:0007669"/>
    <property type="project" value="UniProtKB-EC"/>
</dbReference>
<name>A0AB33VGS5_RALSU</name>
<dbReference type="PROSITE" id="PS51192">
    <property type="entry name" value="HELICASE_ATP_BIND_1"/>
    <property type="match status" value="1"/>
</dbReference>
<dbReference type="GO" id="GO:0016787">
    <property type="term" value="F:hydrolase activity"/>
    <property type="evidence" value="ECO:0007669"/>
    <property type="project" value="UniProtKB-KW"/>
</dbReference>
<evidence type="ECO:0000259" key="15">
    <source>
        <dbReference type="PROSITE" id="PS51195"/>
    </source>
</evidence>
<dbReference type="InterPro" id="IPR000629">
    <property type="entry name" value="RNA-helicase_DEAD-box_CS"/>
</dbReference>
<keyword evidence="6 11" id="KW-0067">ATP-binding</keyword>
<accession>A0AB33VGS5</accession>
<dbReference type="PROSITE" id="PS51194">
    <property type="entry name" value="HELICASE_CTER"/>
    <property type="match status" value="1"/>
</dbReference>
<feature type="compositionally biased region" description="Basic and acidic residues" evidence="12">
    <location>
        <begin position="473"/>
        <end position="510"/>
    </location>
</feature>
<evidence type="ECO:0000256" key="11">
    <source>
        <dbReference type="RuleBase" id="RU000492"/>
    </source>
</evidence>
<dbReference type="Pfam" id="PF00271">
    <property type="entry name" value="Helicase_C"/>
    <property type="match status" value="1"/>
</dbReference>
<dbReference type="PANTHER" id="PTHR47959:SF13">
    <property type="entry name" value="ATP-DEPENDENT RNA HELICASE RHLE"/>
    <property type="match status" value="1"/>
</dbReference>
<evidence type="ECO:0000256" key="8">
    <source>
        <dbReference type="ARBA" id="ARBA00047984"/>
    </source>
</evidence>
<keyword evidence="2" id="KW-0963">Cytoplasm</keyword>
<sequence length="566" mass="62253">MVAQGGPTGLDPCQFRHGADPAMACRHRSGVPCRGSRDKLLTFQYFARAARGRPACARCARTADRQAAFPSMNTETTSTAPSSDSVTFDTFGLHPDILRALTESGYTRPTPIQAAAIPVVVGGRDVMGAAQTGTGKTAGFSLPIIQNLLPEANTSASPARHPVRALILTPTRELADQVYDNVAKYAKYTALRSAVVFGGVDMNPQTEQLRRGVEILVATPGRLLDHVQQRSVNLSQVRMLVLDEADRMLDMGFLPDLQRIINLLPAHRQTLLFSATFSPEIKKLAASYLRHPQTIEVARSNATADNVRQVIYTVPDGHKQAALVHLLRQRAEQGLPSQCIVFSNSKIGCSRLARALEREKINANAIHGDKTQIERMQTLEAFKQGTVDVLVATDVAARGLDISQMPCVINFDLPFNAEDYVHRIGRTGRAGASGDALSLFAPGDERLLADIEKLIKRNLPREALVDFDPTGEQARDRERRERDERRNRTEIRRSRERDERNGARVLDHTVVRPPFRPSEDPFFSRPYESNVPAETAESAKPAQAAGHPRSAKRPIAALLGGVPRKR</sequence>
<keyword evidence="4 11" id="KW-0378">Hydrolase</keyword>
<evidence type="ECO:0000313" key="16">
    <source>
        <dbReference type="EMBL" id="EAP73960.1"/>
    </source>
</evidence>
<evidence type="ECO:0000259" key="13">
    <source>
        <dbReference type="PROSITE" id="PS51192"/>
    </source>
</evidence>
<feature type="short sequence motif" description="Q motif" evidence="10">
    <location>
        <begin position="86"/>
        <end position="114"/>
    </location>
</feature>
<dbReference type="PANTHER" id="PTHR47959">
    <property type="entry name" value="ATP-DEPENDENT RNA HELICASE RHLE-RELATED"/>
    <property type="match status" value="1"/>
</dbReference>
<dbReference type="InterPro" id="IPR050079">
    <property type="entry name" value="DEAD_box_RNA_helicase"/>
</dbReference>